<dbReference type="AlphaFoldDB" id="A0A7X3FIJ9"/>
<name>A0A7X3FIJ9_9BACL</name>
<comment type="caution">
    <text evidence="2">The sequence shown here is derived from an EMBL/GenBank/DDBJ whole genome shotgun (WGS) entry which is preliminary data.</text>
</comment>
<dbReference type="SUPFAM" id="SSF54826">
    <property type="entry name" value="Enolase N-terminal domain-like"/>
    <property type="match status" value="1"/>
</dbReference>
<dbReference type="EMBL" id="RHLK01000006">
    <property type="protein sequence ID" value="MVP00273.1"/>
    <property type="molecule type" value="Genomic_DNA"/>
</dbReference>
<evidence type="ECO:0008006" key="4">
    <source>
        <dbReference type="Google" id="ProtNLM"/>
    </source>
</evidence>
<gene>
    <name evidence="2" type="ORF">EDM21_12205</name>
</gene>
<evidence type="ECO:0000256" key="1">
    <source>
        <dbReference type="ARBA" id="ARBA00022723"/>
    </source>
</evidence>
<dbReference type="GO" id="GO:0046872">
    <property type="term" value="F:metal ion binding"/>
    <property type="evidence" value="ECO:0007669"/>
    <property type="project" value="UniProtKB-KW"/>
</dbReference>
<proteinExistence type="predicted"/>
<accession>A0A7X3FIJ9</accession>
<keyword evidence="1" id="KW-0479">Metal-binding</keyword>
<dbReference type="Gene3D" id="3.20.20.120">
    <property type="entry name" value="Enolase-like C-terminal domain"/>
    <property type="match status" value="1"/>
</dbReference>
<dbReference type="InterPro" id="IPR036849">
    <property type="entry name" value="Enolase-like_C_sf"/>
</dbReference>
<dbReference type="OrthoDB" id="2611783at2"/>
<keyword evidence="3" id="KW-1185">Reference proteome</keyword>
<sequence>MEERITGIQLFEVHASCSFHYRKEVMENCRYGLLKLTANGVSGWGECIMAMDDTHFDILKWSKFLYRLKNLTLLEALNTVKLNRGVWGTVKAELVEMAVLDIIVNSQRMPLTDPLLKANRETAVSGEFAGAIFQPDIPTLMEACSAYFVVL</sequence>
<protein>
    <recommendedName>
        <fullName evidence="4">Mandelate racemase/muconate lactonizing enzyme N-terminal domain-containing protein</fullName>
    </recommendedName>
</protein>
<dbReference type="RefSeq" id="WP_157335823.1">
    <property type="nucleotide sequence ID" value="NZ_RHLK01000006.1"/>
</dbReference>
<evidence type="ECO:0000313" key="3">
    <source>
        <dbReference type="Proteomes" id="UP000490800"/>
    </source>
</evidence>
<organism evidence="2 3">
    <name type="scientific">Paenibacillus lutrae</name>
    <dbReference type="NCBI Taxonomy" id="2078573"/>
    <lineage>
        <taxon>Bacteria</taxon>
        <taxon>Bacillati</taxon>
        <taxon>Bacillota</taxon>
        <taxon>Bacilli</taxon>
        <taxon>Bacillales</taxon>
        <taxon>Paenibacillaceae</taxon>
        <taxon>Paenibacillus</taxon>
    </lineage>
</organism>
<dbReference type="InterPro" id="IPR029017">
    <property type="entry name" value="Enolase-like_N"/>
</dbReference>
<reference evidence="2 3" key="1">
    <citation type="journal article" date="2019" name="Microorganisms">
        <title>Paenibacillus lutrae sp. nov., A Chitinolytic Species Isolated from A River Otter in Castril Natural Park, Granada, Spain.</title>
        <authorList>
            <person name="Rodriguez M."/>
            <person name="Reina J.C."/>
            <person name="Bejar V."/>
            <person name="Llamas I."/>
        </authorList>
    </citation>
    <scope>NUCLEOTIDE SEQUENCE [LARGE SCALE GENOMIC DNA]</scope>
    <source>
        <strain evidence="2 3">N10</strain>
    </source>
</reference>
<dbReference type="Gene3D" id="3.30.390.10">
    <property type="entry name" value="Enolase-like, N-terminal domain"/>
    <property type="match status" value="1"/>
</dbReference>
<dbReference type="Proteomes" id="UP000490800">
    <property type="component" value="Unassembled WGS sequence"/>
</dbReference>
<evidence type="ECO:0000313" key="2">
    <source>
        <dbReference type="EMBL" id="MVP00273.1"/>
    </source>
</evidence>